<evidence type="ECO:0000256" key="2">
    <source>
        <dbReference type="ARBA" id="ARBA00010281"/>
    </source>
</evidence>
<keyword evidence="5 6" id="KW-0320">Glycogen biosynthesis</keyword>
<dbReference type="NCBIfam" id="TIGR02095">
    <property type="entry name" value="glgA"/>
    <property type="match status" value="1"/>
</dbReference>
<evidence type="ECO:0000256" key="6">
    <source>
        <dbReference type="HAMAP-Rule" id="MF_00484"/>
    </source>
</evidence>
<evidence type="ECO:0000259" key="7">
    <source>
        <dbReference type="Pfam" id="PF08323"/>
    </source>
</evidence>
<dbReference type="GO" id="GO:0004373">
    <property type="term" value="F:alpha-1,4-glucan glucosyltransferase (UDP-glucose donor) activity"/>
    <property type="evidence" value="ECO:0007669"/>
    <property type="project" value="InterPro"/>
</dbReference>
<dbReference type="Pfam" id="PF13692">
    <property type="entry name" value="Glyco_trans_1_4"/>
    <property type="match status" value="1"/>
</dbReference>
<gene>
    <name evidence="6" type="primary">glgA</name>
    <name evidence="8" type="ORF">COU87_04335</name>
</gene>
<evidence type="ECO:0000313" key="9">
    <source>
        <dbReference type="Proteomes" id="UP000230222"/>
    </source>
</evidence>
<evidence type="ECO:0000256" key="4">
    <source>
        <dbReference type="ARBA" id="ARBA00022679"/>
    </source>
</evidence>
<dbReference type="Proteomes" id="UP000230222">
    <property type="component" value="Unassembled WGS sequence"/>
</dbReference>
<comment type="catalytic activity">
    <reaction evidence="1 6">
        <text>[(1-&gt;4)-alpha-D-glucosyl](n) + ADP-alpha-D-glucose = [(1-&gt;4)-alpha-D-glucosyl](n+1) + ADP + H(+)</text>
        <dbReference type="Rhea" id="RHEA:18189"/>
        <dbReference type="Rhea" id="RHEA-COMP:9584"/>
        <dbReference type="Rhea" id="RHEA-COMP:9587"/>
        <dbReference type="ChEBI" id="CHEBI:15378"/>
        <dbReference type="ChEBI" id="CHEBI:15444"/>
        <dbReference type="ChEBI" id="CHEBI:57498"/>
        <dbReference type="ChEBI" id="CHEBI:456216"/>
        <dbReference type="EC" id="2.4.1.21"/>
    </reaction>
</comment>
<dbReference type="Gene3D" id="3.40.50.2000">
    <property type="entry name" value="Glycogen Phosphorylase B"/>
    <property type="match status" value="2"/>
</dbReference>
<dbReference type="AlphaFoldDB" id="A0A2M8KNM1"/>
<feature type="domain" description="Starch synthase catalytic" evidence="7">
    <location>
        <begin position="2"/>
        <end position="225"/>
    </location>
</feature>
<comment type="similarity">
    <text evidence="2 6">Belongs to the glycosyltransferase 1 family. Bacterial/plant glycogen synthase subfamily.</text>
</comment>
<dbReference type="GO" id="GO:0009011">
    <property type="term" value="F:alpha-1,4-glucan glucosyltransferase (ADP-glucose donor) activity"/>
    <property type="evidence" value="ECO:0007669"/>
    <property type="project" value="UniProtKB-UniRule"/>
</dbReference>
<dbReference type="CDD" id="cd03791">
    <property type="entry name" value="GT5_Glycogen_synthase_DULL1-like"/>
    <property type="match status" value="1"/>
</dbReference>
<accession>A0A2M8KNM1</accession>
<evidence type="ECO:0000256" key="5">
    <source>
        <dbReference type="ARBA" id="ARBA00023056"/>
    </source>
</evidence>
<dbReference type="HAMAP" id="MF_00484">
    <property type="entry name" value="Glycogen_synth"/>
    <property type="match status" value="1"/>
</dbReference>
<dbReference type="InterPro" id="IPR011835">
    <property type="entry name" value="GS/SS"/>
</dbReference>
<keyword evidence="3 6" id="KW-0328">Glycosyltransferase</keyword>
<dbReference type="SUPFAM" id="SSF53756">
    <property type="entry name" value="UDP-Glycosyltransferase/glycogen phosphorylase"/>
    <property type="match status" value="1"/>
</dbReference>
<dbReference type="GO" id="GO:0005978">
    <property type="term" value="P:glycogen biosynthetic process"/>
    <property type="evidence" value="ECO:0007669"/>
    <property type="project" value="UniProtKB-UniRule"/>
</dbReference>
<comment type="pathway">
    <text evidence="6">Glycan biosynthesis; glycogen biosynthesis.</text>
</comment>
<organism evidence="8 9">
    <name type="scientific">Candidatus Roizmanbacteria bacterium CG10_big_fil_rev_8_21_14_0_10_39_12</name>
    <dbReference type="NCBI Taxonomy" id="1974852"/>
    <lineage>
        <taxon>Bacteria</taxon>
        <taxon>Candidatus Roizmaniibacteriota</taxon>
    </lineage>
</organism>
<dbReference type="InterPro" id="IPR013534">
    <property type="entry name" value="Starch_synth_cat_dom"/>
</dbReference>
<dbReference type="EMBL" id="PFEC01000076">
    <property type="protein sequence ID" value="PJE61489.1"/>
    <property type="molecule type" value="Genomic_DNA"/>
</dbReference>
<comment type="caution">
    <text evidence="8">The sequence shown here is derived from an EMBL/GenBank/DDBJ whole genome shotgun (WGS) entry which is preliminary data.</text>
</comment>
<name>A0A2M8KNM1_9BACT</name>
<evidence type="ECO:0000313" key="8">
    <source>
        <dbReference type="EMBL" id="PJE61489.1"/>
    </source>
</evidence>
<evidence type="ECO:0000256" key="1">
    <source>
        <dbReference type="ARBA" id="ARBA00001478"/>
    </source>
</evidence>
<evidence type="ECO:0000256" key="3">
    <source>
        <dbReference type="ARBA" id="ARBA00022676"/>
    </source>
</evidence>
<dbReference type="EC" id="2.4.1.21" evidence="6"/>
<proteinExistence type="inferred from homology"/>
<dbReference type="UniPathway" id="UPA00164"/>
<reference evidence="9" key="1">
    <citation type="submission" date="2017-09" db="EMBL/GenBank/DDBJ databases">
        <title>Depth-based differentiation of microbial function through sediment-hosted aquifers and enrichment of novel symbionts in the deep terrestrial subsurface.</title>
        <authorList>
            <person name="Probst A.J."/>
            <person name="Ladd B."/>
            <person name="Jarett J.K."/>
            <person name="Geller-Mcgrath D.E."/>
            <person name="Sieber C.M.K."/>
            <person name="Emerson J.B."/>
            <person name="Anantharaman K."/>
            <person name="Thomas B.C."/>
            <person name="Malmstrom R."/>
            <person name="Stieglmeier M."/>
            <person name="Klingl A."/>
            <person name="Woyke T."/>
            <person name="Ryan C.M."/>
            <person name="Banfield J.F."/>
        </authorList>
    </citation>
    <scope>NUCLEOTIDE SEQUENCE [LARGE SCALE GENOMIC DNA]</scope>
</reference>
<sequence>MNILFVSWEVDPFFKVGGLGDIARSLPKALHNKNIDISLAVPLYDAVKFHGQETTEVGQVSIVYDGKKITFHIIKTTFPDVNIPIYFFKNKKYLSIPMADTFAVFNMAIIESIRMNTLQKPDIIHCNDNHAGFIPLLVKHHNLPIKTLLTIHNLNNFGRAGINQVIKMGIDPNMCTVLKWEIQKRQINFLLEGIVHADKVNAVSETYAKEILTEEYGSGIDEVLTGLSNKITGILNGIDYEVRNPTNDTYLKYTYDIKASGNLFDITKGKANNKAYLQKKLKYDIDSNIPLIGFIGRFDSKQKGVQLLHRVINRIDKKKYQFVVLGTGEPNWEERYLWLSQFYKNVYYKNVFDEELASQMYAGCDFLIIPSKFEPCGLIQMIAMRYGCIPIARATGGLKDTIRDGDTGFLFEEYTSTALENTLIKAATLFRTDKDAFASMRIRAMKEDFSWNQSAEKYIKLYKELLG</sequence>
<dbReference type="PANTHER" id="PTHR45825">
    <property type="entry name" value="GRANULE-BOUND STARCH SYNTHASE 1, CHLOROPLASTIC/AMYLOPLASTIC"/>
    <property type="match status" value="1"/>
</dbReference>
<keyword evidence="4 6" id="KW-0808">Transferase</keyword>
<feature type="binding site" evidence="6">
    <location>
        <position position="15"/>
    </location>
    <ligand>
        <name>ADP-alpha-D-glucose</name>
        <dbReference type="ChEBI" id="CHEBI:57498"/>
    </ligand>
</feature>
<protein>
    <recommendedName>
        <fullName evidence="6">Glycogen synthase</fullName>
        <ecNumber evidence="6">2.4.1.21</ecNumber>
    </recommendedName>
    <alternativeName>
        <fullName evidence="6">Starch [bacterial glycogen] synthase</fullName>
    </alternativeName>
</protein>
<dbReference type="Pfam" id="PF08323">
    <property type="entry name" value="Glyco_transf_5"/>
    <property type="match status" value="1"/>
</dbReference>
<comment type="function">
    <text evidence="6">Synthesizes alpha-1,4-glucan chains using ADP-glucose.</text>
</comment>
<dbReference type="PANTHER" id="PTHR45825:SF11">
    <property type="entry name" value="ALPHA AMYLASE DOMAIN-CONTAINING PROTEIN"/>
    <property type="match status" value="1"/>
</dbReference>